<evidence type="ECO:0000313" key="2">
    <source>
        <dbReference type="EMBL" id="TCN59783.1"/>
    </source>
</evidence>
<dbReference type="Proteomes" id="UP000295270">
    <property type="component" value="Unassembled WGS sequence"/>
</dbReference>
<protein>
    <submittedName>
        <fullName evidence="3">Uncharacterized protein</fullName>
    </submittedName>
</protein>
<dbReference type="InterPro" id="IPR045749">
    <property type="entry name" value="DUF6090"/>
</dbReference>
<dbReference type="AlphaFoldDB" id="A0A4Y7UF00"/>
<keyword evidence="4" id="KW-1185">Reference proteome</keyword>
<reference evidence="2 4" key="1">
    <citation type="journal article" date="2015" name="Stand. Genomic Sci.">
        <title>Genomic Encyclopedia of Bacterial and Archaeal Type Strains, Phase III: the genomes of soil and plant-associated and newly described type strains.</title>
        <authorList>
            <person name="Whitman W.B."/>
            <person name="Woyke T."/>
            <person name="Klenk H.P."/>
            <person name="Zhou Y."/>
            <person name="Lilburn T.G."/>
            <person name="Beck B.J."/>
            <person name="De Vos P."/>
            <person name="Vandamme P."/>
            <person name="Eisen J.A."/>
            <person name="Garrity G."/>
            <person name="Hugenholtz P."/>
            <person name="Kyrpides N.C."/>
        </authorList>
    </citation>
    <scope>NUCLEOTIDE SEQUENCE [LARGE SCALE GENOMIC DNA]</scope>
    <source>
        <strain evidence="2 4">P5626</strain>
    </source>
</reference>
<reference evidence="3 5" key="2">
    <citation type="journal article" date="2018" name="Syst. Appl. Microbiol.">
        <title>Flavobacterium circumlabens sp. nov. and Flavobacterium cupreum sp. nov., two psychrotrophic species isolated from Antarctic environmental samples.</title>
        <authorList>
            <person name="Kralova S."/>
            <person name="Busse H.J."/>
            <person name="Svec P."/>
            <person name="Maslanova I."/>
            <person name="Stankova E."/>
            <person name="Bartak M."/>
            <person name="Sedlacek I."/>
        </authorList>
    </citation>
    <scope>NUCLEOTIDE SEQUENCE [LARGE SCALE GENOMIC DNA]</scope>
    <source>
        <strain evidence="3 5">CCM 8828</strain>
    </source>
</reference>
<evidence type="ECO:0000313" key="3">
    <source>
        <dbReference type="EMBL" id="TEB45043.1"/>
    </source>
</evidence>
<dbReference type="EMBL" id="SLWA01000002">
    <property type="protein sequence ID" value="TCN59783.1"/>
    <property type="molecule type" value="Genomic_DNA"/>
</dbReference>
<evidence type="ECO:0000256" key="1">
    <source>
        <dbReference type="SAM" id="Phobius"/>
    </source>
</evidence>
<evidence type="ECO:0000313" key="4">
    <source>
        <dbReference type="Proteomes" id="UP000295270"/>
    </source>
</evidence>
<keyword evidence="1" id="KW-1133">Transmembrane helix</keyword>
<dbReference type="Pfam" id="PF19578">
    <property type="entry name" value="DUF6090"/>
    <property type="match status" value="1"/>
</dbReference>
<organism evidence="3 5">
    <name type="scientific">Flavobacterium circumlabens</name>
    <dbReference type="NCBI Taxonomy" id="2133765"/>
    <lineage>
        <taxon>Bacteria</taxon>
        <taxon>Pseudomonadati</taxon>
        <taxon>Bacteroidota</taxon>
        <taxon>Flavobacteriia</taxon>
        <taxon>Flavobacteriales</taxon>
        <taxon>Flavobacteriaceae</taxon>
        <taxon>Flavobacterium</taxon>
    </lineage>
</organism>
<proteinExistence type="predicted"/>
<gene>
    <name evidence="3" type="ORF">D0809_07640</name>
    <name evidence="2" type="ORF">EV142_102403</name>
</gene>
<reference evidence="2" key="3">
    <citation type="submission" date="2019-03" db="EMBL/GenBank/DDBJ databases">
        <authorList>
            <person name="Whitman W."/>
            <person name="Huntemann M."/>
            <person name="Clum A."/>
            <person name="Pillay M."/>
            <person name="Palaniappan K."/>
            <person name="Varghese N."/>
            <person name="Mikhailova N."/>
            <person name="Stamatis D."/>
            <person name="Reddy T."/>
            <person name="Daum C."/>
            <person name="Shapiro N."/>
            <person name="Ivanova N."/>
            <person name="Kyrpides N."/>
            <person name="Woyke T."/>
        </authorList>
    </citation>
    <scope>NUCLEOTIDE SEQUENCE</scope>
    <source>
        <strain evidence="2">P5626</strain>
    </source>
</reference>
<evidence type="ECO:0000313" key="5">
    <source>
        <dbReference type="Proteomes" id="UP000298340"/>
    </source>
</evidence>
<feature type="transmembrane region" description="Helical" evidence="1">
    <location>
        <begin position="31"/>
        <end position="51"/>
    </location>
</feature>
<sequence>MAELEVIKHTKKMHEIATNEKHSTFKKIKEIGLEIFIIVFAVSLSIWLHGWSEHRHEQEQVKKFLLGLKSDIQSDVDDSKAIIKQYQEFGKVYTALNNLDKNKPYDQEDLKKQLAYINTNVYLRPKIYRFNGFVSSGRIGNIENDSLSLNILKFYQETISEVSSSESGWMSNQKKLQNYLEENVNNPESIPDNWSVLTKPKGKQLTKNLIPWNQIYERYNNLVNSGETIIKQINEDLKE</sequence>
<keyword evidence="1" id="KW-0812">Transmembrane</keyword>
<comment type="caution">
    <text evidence="3">The sequence shown here is derived from an EMBL/GenBank/DDBJ whole genome shotgun (WGS) entry which is preliminary data.</text>
</comment>
<accession>A0A4Y7UF00</accession>
<dbReference type="EMBL" id="QWDN01000002">
    <property type="protein sequence ID" value="TEB45043.1"/>
    <property type="molecule type" value="Genomic_DNA"/>
</dbReference>
<dbReference type="OrthoDB" id="874372at2"/>
<dbReference type="Proteomes" id="UP000298340">
    <property type="component" value="Unassembled WGS sequence"/>
</dbReference>
<dbReference type="RefSeq" id="WP_132033698.1">
    <property type="nucleotide sequence ID" value="NZ_QWDN01000002.1"/>
</dbReference>
<keyword evidence="1" id="KW-0472">Membrane</keyword>
<name>A0A4Y7UF00_9FLAO</name>